<evidence type="ECO:0000256" key="11">
    <source>
        <dbReference type="SAM" id="Phobius"/>
    </source>
</evidence>
<comment type="similarity">
    <text evidence="3">Belongs to the sodium:solute symporter (SSF) (TC 2.A.21) family.</text>
</comment>
<feature type="transmembrane region" description="Helical" evidence="11">
    <location>
        <begin position="37"/>
        <end position="56"/>
    </location>
</feature>
<feature type="domain" description="Histidine kinase" evidence="12">
    <location>
        <begin position="698"/>
        <end position="911"/>
    </location>
</feature>
<evidence type="ECO:0000256" key="7">
    <source>
        <dbReference type="ARBA" id="ARBA00022692"/>
    </source>
</evidence>
<dbReference type="Pfam" id="PF02518">
    <property type="entry name" value="HATPase_c"/>
    <property type="match status" value="1"/>
</dbReference>
<evidence type="ECO:0000259" key="12">
    <source>
        <dbReference type="PROSITE" id="PS50109"/>
    </source>
</evidence>
<dbReference type="InterPro" id="IPR038377">
    <property type="entry name" value="Na/Glc_symporter_sf"/>
</dbReference>
<evidence type="ECO:0000256" key="6">
    <source>
        <dbReference type="ARBA" id="ARBA00022679"/>
    </source>
</evidence>
<dbReference type="InterPro" id="IPR004358">
    <property type="entry name" value="Sig_transdc_His_kin-like_C"/>
</dbReference>
<reference evidence="14" key="1">
    <citation type="submission" date="2010-12" db="EMBL/GenBank/DDBJ databases">
        <title>Complete sequence of Desulfovibrio aespoeensis Aspo-2.</title>
        <authorList>
            <consortium name="US DOE Joint Genome Institute"/>
            <person name="Lucas S."/>
            <person name="Copeland A."/>
            <person name="Lapidus A."/>
            <person name="Cheng J.-F."/>
            <person name="Goodwin L."/>
            <person name="Pitluck S."/>
            <person name="Chertkov O."/>
            <person name="Misra M."/>
            <person name="Detter J.C."/>
            <person name="Han C."/>
            <person name="Tapia R."/>
            <person name="Land M."/>
            <person name="Hauser L."/>
            <person name="Kyrpides N."/>
            <person name="Ivanova N."/>
            <person name="Ovchinnikova G."/>
            <person name="Pedersen K."/>
            <person name="Jagevall S."/>
            <person name="Hazen T."/>
            <person name="Woyke T."/>
        </authorList>
    </citation>
    <scope>NUCLEOTIDE SEQUENCE [LARGE SCALE GENOMIC DNA]</scope>
    <source>
        <strain evidence="14">ATCC 700646 / DSM 10631 / Aspo-2</strain>
    </source>
</reference>
<dbReference type="GO" id="GO:0007234">
    <property type="term" value="P:osmosensory signaling via phosphorelay pathway"/>
    <property type="evidence" value="ECO:0007669"/>
    <property type="project" value="TreeGrafter"/>
</dbReference>
<comment type="subcellular location">
    <subcellularLocation>
        <location evidence="2">Membrane</location>
        <topology evidence="2">Multi-pass membrane protein</topology>
    </subcellularLocation>
</comment>
<keyword evidence="8" id="KW-0418">Kinase</keyword>
<dbReference type="FunFam" id="3.30.565.10:FF:000006">
    <property type="entry name" value="Sensor histidine kinase WalK"/>
    <property type="match status" value="1"/>
</dbReference>
<sequence length="911" mass="100675">MFSPLTVLLVLLVYFGLLFLLAQWVEGSSSLSKKISGSPVVYGLSLAVYATSWTYYGSVGKAATSGMLFSTVYIGPTLTIILWWQIMRRMVRIKNRYRITSIADFISARYDRSTSLAALAACAALIGNTPYIALQIKSVVATFTIIAGDPVHASSWIHDQIGPITVVLMITFTIMFGVRRIDPTERHQGMITAVAVESIVKLTAFLACGIFVTYIAHNGLDDLFHKTQTMGHDLGEIITLSGKSETPYATWTTYMILSMSAIMFLPRQFHVAVVENSDEKHIATAMWLLPLYMLLISLFVIPIALDGLRIGFAKTMADTYVLRLPMWYDQPWLALFVYIGGVSAALAMVMISSMTLSTMLTNHIVLPVIRAVKPLEPLRHHLLRIKWFGVALVILTGYWFNAAVGDSVMLVNMGMISFAAALQFAPSILGGLFWERGNKVGAQLGLISGFAIWFYTLVIPVFAESDWAFQSLVQNGPMGIELLKPETLFGMIGMDPLSQSVFWSMLFNVGLYMAGSMLFEHRATGMTLAKDFVTILNQGSSPTHMAGEATIDLKAKTKKIITTLTSYVPIDEAEAMFLACASRVGLSGKSAVSLTQLAELLGEVEKTLSGSVGVAEAHLALKNAEVYTSEEKARLSNMYAEILADLKLTPGELKLRVDYYRERESILVRLASELENRVKARTRALEAANQELEAFSYSVSHDLRTPLRAIDGFSQALIEDYGDKFDAKGLDFLDRVRKASQRMGELIDDILTLSRMTRMEMKRETVDLSRTALEVVNAILEGSPEPHVNMHIQPGLTAEADERLVRLLLENLLGNAWKFSAGTDTPTISFGTEETLGTTWFVVRDNGAGFDMQYADRLFQPFSRLHSQEEFEGTGIGLAIVDRVIRKHGGKIRAEGQVGKGAAFLFTLQEE</sequence>
<accession>E6VRG8</accession>
<dbReference type="InterPro" id="IPR003594">
    <property type="entry name" value="HATPase_dom"/>
</dbReference>
<dbReference type="InterPro" id="IPR036890">
    <property type="entry name" value="HATPase_C_sf"/>
</dbReference>
<dbReference type="eggNOG" id="COG4251">
    <property type="taxonomic scope" value="Bacteria"/>
</dbReference>
<feature type="transmembrane region" description="Helical" evidence="11">
    <location>
        <begin position="287"/>
        <end position="312"/>
    </location>
</feature>
<dbReference type="SUPFAM" id="SSF55874">
    <property type="entry name" value="ATPase domain of HSP90 chaperone/DNA topoisomerase II/histidine kinase"/>
    <property type="match status" value="1"/>
</dbReference>
<evidence type="ECO:0000256" key="10">
    <source>
        <dbReference type="ARBA" id="ARBA00023136"/>
    </source>
</evidence>
<evidence type="ECO:0000256" key="2">
    <source>
        <dbReference type="ARBA" id="ARBA00004141"/>
    </source>
</evidence>
<dbReference type="AlphaFoldDB" id="E6VRG8"/>
<dbReference type="GO" id="GO:0030295">
    <property type="term" value="F:protein kinase activator activity"/>
    <property type="evidence" value="ECO:0007669"/>
    <property type="project" value="TreeGrafter"/>
</dbReference>
<reference evidence="13 14" key="2">
    <citation type="journal article" date="2014" name="Genome Announc.">
        <title>Complete Genome Sequence of the Subsurface, Mesophilic Sulfate-Reducing Bacterium Desulfovibrio aespoeensis Aspo-2.</title>
        <authorList>
            <person name="Pedersen K."/>
            <person name="Bengtsson A."/>
            <person name="Edlund J."/>
            <person name="Rabe L."/>
            <person name="Hazen T."/>
            <person name="Chakraborty R."/>
            <person name="Goodwin L."/>
            <person name="Shapiro N."/>
        </authorList>
    </citation>
    <scope>NUCLEOTIDE SEQUENCE [LARGE SCALE GENOMIC DNA]</scope>
    <source>
        <strain evidence="14">ATCC 700646 / DSM 10631 / Aspo-2</strain>
    </source>
</reference>
<name>E6VRG8_PSEA9</name>
<dbReference type="PANTHER" id="PTHR42878:SF15">
    <property type="entry name" value="BACTERIOPHYTOCHROME"/>
    <property type="match status" value="1"/>
</dbReference>
<feature type="transmembrane region" description="Helical" evidence="11">
    <location>
        <begin position="6"/>
        <end position="25"/>
    </location>
</feature>
<dbReference type="CDD" id="cd00082">
    <property type="entry name" value="HisKA"/>
    <property type="match status" value="1"/>
</dbReference>
<evidence type="ECO:0000256" key="8">
    <source>
        <dbReference type="ARBA" id="ARBA00022777"/>
    </source>
</evidence>
<evidence type="ECO:0000256" key="3">
    <source>
        <dbReference type="ARBA" id="ARBA00006434"/>
    </source>
</evidence>
<keyword evidence="10 11" id="KW-0472">Membrane</keyword>
<feature type="transmembrane region" description="Helical" evidence="11">
    <location>
        <begin position="444"/>
        <end position="463"/>
    </location>
</feature>
<dbReference type="GO" id="GO:0000156">
    <property type="term" value="F:phosphorelay response regulator activity"/>
    <property type="evidence" value="ECO:0007669"/>
    <property type="project" value="TreeGrafter"/>
</dbReference>
<feature type="transmembrane region" description="Helical" evidence="11">
    <location>
        <begin position="410"/>
        <end position="432"/>
    </location>
</feature>
<dbReference type="EMBL" id="CP002431">
    <property type="protein sequence ID" value="ADU63005.1"/>
    <property type="molecule type" value="Genomic_DNA"/>
</dbReference>
<dbReference type="Gene3D" id="1.20.1730.10">
    <property type="entry name" value="Sodium/glucose cotransporter"/>
    <property type="match status" value="1"/>
</dbReference>
<keyword evidence="14" id="KW-1185">Reference proteome</keyword>
<keyword evidence="6" id="KW-0808">Transferase</keyword>
<dbReference type="RefSeq" id="WP_013514918.1">
    <property type="nucleotide sequence ID" value="NC_014844.1"/>
</dbReference>
<dbReference type="InterPro" id="IPR001734">
    <property type="entry name" value="Na/solute_symporter"/>
</dbReference>
<dbReference type="GO" id="GO:0005524">
    <property type="term" value="F:ATP binding"/>
    <property type="evidence" value="ECO:0007669"/>
    <property type="project" value="UniProtKB-KW"/>
</dbReference>
<evidence type="ECO:0000313" key="13">
    <source>
        <dbReference type="EMBL" id="ADU63005.1"/>
    </source>
</evidence>
<feature type="transmembrane region" description="Helical" evidence="11">
    <location>
        <begin position="160"/>
        <end position="178"/>
    </location>
</feature>
<evidence type="ECO:0000313" key="14">
    <source>
        <dbReference type="Proteomes" id="UP000002191"/>
    </source>
</evidence>
<dbReference type="InterPro" id="IPR050351">
    <property type="entry name" value="BphY/WalK/GraS-like"/>
</dbReference>
<dbReference type="InterPro" id="IPR005467">
    <property type="entry name" value="His_kinase_dom"/>
</dbReference>
<feature type="transmembrane region" description="Helical" evidence="11">
    <location>
        <begin position="190"/>
        <end position="216"/>
    </location>
</feature>
<dbReference type="EC" id="2.7.13.3" evidence="4"/>
<keyword evidence="5" id="KW-0597">Phosphoprotein</keyword>
<dbReference type="GO" id="GO:0016020">
    <property type="term" value="C:membrane"/>
    <property type="evidence" value="ECO:0007669"/>
    <property type="project" value="UniProtKB-SubCell"/>
</dbReference>
<dbReference type="eggNOG" id="COG0591">
    <property type="taxonomic scope" value="Bacteria"/>
</dbReference>
<protein>
    <recommendedName>
        <fullName evidence="4">histidine kinase</fullName>
        <ecNumber evidence="4">2.7.13.3</ecNumber>
    </recommendedName>
</protein>
<dbReference type="SUPFAM" id="SSF47384">
    <property type="entry name" value="Homodimeric domain of signal transducing histidine kinase"/>
    <property type="match status" value="1"/>
</dbReference>
<dbReference type="PROSITE" id="PS50109">
    <property type="entry name" value="HIS_KIN"/>
    <property type="match status" value="1"/>
</dbReference>
<dbReference type="HOGENOM" id="CLU_000445_22_1_7"/>
<dbReference type="CDD" id="cd10322">
    <property type="entry name" value="SLC5sbd"/>
    <property type="match status" value="1"/>
</dbReference>
<dbReference type="PROSITE" id="PS50283">
    <property type="entry name" value="NA_SOLUT_SYMP_3"/>
    <property type="match status" value="1"/>
</dbReference>
<dbReference type="STRING" id="643562.Daes_1996"/>
<keyword evidence="13" id="KW-0547">Nucleotide-binding</keyword>
<evidence type="ECO:0000256" key="4">
    <source>
        <dbReference type="ARBA" id="ARBA00012438"/>
    </source>
</evidence>
<evidence type="ECO:0000256" key="5">
    <source>
        <dbReference type="ARBA" id="ARBA00022553"/>
    </source>
</evidence>
<comment type="catalytic activity">
    <reaction evidence="1">
        <text>ATP + protein L-histidine = ADP + protein N-phospho-L-histidine.</text>
        <dbReference type="EC" id="2.7.13.3"/>
    </reaction>
</comment>
<keyword evidence="13" id="KW-0067">ATP-binding</keyword>
<dbReference type="Proteomes" id="UP000002191">
    <property type="component" value="Chromosome"/>
</dbReference>
<dbReference type="InterPro" id="IPR003661">
    <property type="entry name" value="HisK_dim/P_dom"/>
</dbReference>
<dbReference type="Pfam" id="PF00512">
    <property type="entry name" value="HisKA"/>
    <property type="match status" value="1"/>
</dbReference>
<feature type="transmembrane region" description="Helical" evidence="11">
    <location>
        <begin position="387"/>
        <end position="404"/>
    </location>
</feature>
<dbReference type="InterPro" id="IPR036097">
    <property type="entry name" value="HisK_dim/P_sf"/>
</dbReference>
<evidence type="ECO:0000256" key="1">
    <source>
        <dbReference type="ARBA" id="ARBA00000085"/>
    </source>
</evidence>
<proteinExistence type="inferred from homology"/>
<dbReference type="OrthoDB" id="567977at2"/>
<organism evidence="13 14">
    <name type="scientific">Pseudodesulfovibrio aespoeensis (strain ATCC 700646 / DSM 10631 / Aspo-2)</name>
    <name type="common">Desulfovibrio aespoeensis</name>
    <dbReference type="NCBI Taxonomy" id="643562"/>
    <lineage>
        <taxon>Bacteria</taxon>
        <taxon>Pseudomonadati</taxon>
        <taxon>Thermodesulfobacteriota</taxon>
        <taxon>Desulfovibrionia</taxon>
        <taxon>Desulfovibrionales</taxon>
        <taxon>Desulfovibrionaceae</taxon>
    </lineage>
</organism>
<keyword evidence="7 11" id="KW-0812">Transmembrane</keyword>
<dbReference type="PANTHER" id="PTHR42878">
    <property type="entry name" value="TWO-COMPONENT HISTIDINE KINASE"/>
    <property type="match status" value="1"/>
</dbReference>
<dbReference type="GO" id="GO:0000155">
    <property type="term" value="F:phosphorelay sensor kinase activity"/>
    <property type="evidence" value="ECO:0007669"/>
    <property type="project" value="InterPro"/>
</dbReference>
<dbReference type="GO" id="GO:0022857">
    <property type="term" value="F:transmembrane transporter activity"/>
    <property type="evidence" value="ECO:0007669"/>
    <property type="project" value="InterPro"/>
</dbReference>
<dbReference type="SMART" id="SM00388">
    <property type="entry name" value="HisKA"/>
    <property type="match status" value="1"/>
</dbReference>
<dbReference type="PRINTS" id="PR00344">
    <property type="entry name" value="BCTRLSENSOR"/>
</dbReference>
<dbReference type="Gene3D" id="3.30.565.10">
    <property type="entry name" value="Histidine kinase-like ATPase, C-terminal domain"/>
    <property type="match status" value="1"/>
</dbReference>
<feature type="transmembrane region" description="Helical" evidence="11">
    <location>
        <begin position="332"/>
        <end position="351"/>
    </location>
</feature>
<feature type="transmembrane region" description="Helical" evidence="11">
    <location>
        <begin position="248"/>
        <end position="266"/>
    </location>
</feature>
<dbReference type="KEGG" id="das:Daes_1996"/>
<feature type="transmembrane region" description="Helical" evidence="11">
    <location>
        <begin position="62"/>
        <end position="84"/>
    </location>
</feature>
<keyword evidence="9 11" id="KW-1133">Transmembrane helix</keyword>
<dbReference type="FunFam" id="1.10.287.130:FF:000070">
    <property type="entry name" value="Histidine kinase sensor protein"/>
    <property type="match status" value="1"/>
</dbReference>
<feature type="transmembrane region" description="Helical" evidence="11">
    <location>
        <begin position="116"/>
        <end position="134"/>
    </location>
</feature>
<evidence type="ECO:0000256" key="9">
    <source>
        <dbReference type="ARBA" id="ARBA00022989"/>
    </source>
</evidence>
<dbReference type="SMART" id="SM00387">
    <property type="entry name" value="HATPase_c"/>
    <property type="match status" value="1"/>
</dbReference>
<dbReference type="Gene3D" id="1.10.287.130">
    <property type="match status" value="1"/>
</dbReference>
<gene>
    <name evidence="13" type="ordered locus">Daes_1996</name>
</gene>